<evidence type="ECO:0000256" key="2">
    <source>
        <dbReference type="ARBA" id="ARBA00022803"/>
    </source>
</evidence>
<dbReference type="Pfam" id="PF14559">
    <property type="entry name" value="TPR_19"/>
    <property type="match status" value="1"/>
</dbReference>
<feature type="repeat" description="TPR" evidence="3">
    <location>
        <begin position="85"/>
        <end position="118"/>
    </location>
</feature>
<name>A0A4V2KBA7_9GAMM</name>
<dbReference type="PANTHER" id="PTHR44314:SF1">
    <property type="entry name" value="CILIA- AND FLAGELLA-ASSOCIATED PROTEIN 70"/>
    <property type="match status" value="1"/>
</dbReference>
<dbReference type="InterPro" id="IPR019734">
    <property type="entry name" value="TPR_rpt"/>
</dbReference>
<gene>
    <name evidence="5" type="ORF">DNK06_00100</name>
</gene>
<evidence type="ECO:0000313" key="6">
    <source>
        <dbReference type="Proteomes" id="UP000292302"/>
    </source>
</evidence>
<reference evidence="5 6" key="1">
    <citation type="submission" date="2018-06" db="EMBL/GenBank/DDBJ databases">
        <title>Three novel Pseudomonas species isolated from symptomatic oak.</title>
        <authorList>
            <person name="Bueno-Gonzalez V."/>
            <person name="Brady C."/>
        </authorList>
    </citation>
    <scope>NUCLEOTIDE SEQUENCE [LARGE SCALE GENOMIC DNA]</scope>
    <source>
        <strain evidence="5 6">P9A</strain>
    </source>
</reference>
<comment type="caution">
    <text evidence="5">The sequence shown here is derived from an EMBL/GenBank/DDBJ whole genome shotgun (WGS) entry which is preliminary data.</text>
</comment>
<protein>
    <submittedName>
        <fullName evidence="5">Uncharacterized protein</fullName>
    </submittedName>
</protein>
<evidence type="ECO:0000256" key="4">
    <source>
        <dbReference type="SAM" id="SignalP"/>
    </source>
</evidence>
<dbReference type="PROSITE" id="PS50005">
    <property type="entry name" value="TPR"/>
    <property type="match status" value="1"/>
</dbReference>
<dbReference type="GO" id="GO:0070062">
    <property type="term" value="C:extracellular exosome"/>
    <property type="evidence" value="ECO:0007669"/>
    <property type="project" value="TreeGrafter"/>
</dbReference>
<dbReference type="InterPro" id="IPR052628">
    <property type="entry name" value="CFAP70"/>
</dbReference>
<dbReference type="AlphaFoldDB" id="A0A4V2KBA7"/>
<organism evidence="5 6">
    <name type="scientific">Phytopseudomonas daroniae</name>
    <dbReference type="NCBI Taxonomy" id="2487519"/>
    <lineage>
        <taxon>Bacteria</taxon>
        <taxon>Pseudomonadati</taxon>
        <taxon>Pseudomonadota</taxon>
        <taxon>Gammaproteobacteria</taxon>
        <taxon>Pseudomonadales</taxon>
        <taxon>Pseudomonadaceae</taxon>
        <taxon>Phytopseudomonas</taxon>
    </lineage>
</organism>
<accession>A0A4V2KBA7</accession>
<dbReference type="EMBL" id="QJUI01000001">
    <property type="protein sequence ID" value="TBU83834.1"/>
    <property type="molecule type" value="Genomic_DNA"/>
</dbReference>
<dbReference type="Pfam" id="PF13432">
    <property type="entry name" value="TPR_16"/>
    <property type="match status" value="1"/>
</dbReference>
<feature type="signal peptide" evidence="4">
    <location>
        <begin position="1"/>
        <end position="38"/>
    </location>
</feature>
<proteinExistence type="predicted"/>
<keyword evidence="2 3" id="KW-0802">TPR repeat</keyword>
<evidence type="ECO:0000313" key="5">
    <source>
        <dbReference type="EMBL" id="TBU83834.1"/>
    </source>
</evidence>
<dbReference type="SUPFAM" id="SSF48452">
    <property type="entry name" value="TPR-like"/>
    <property type="match status" value="1"/>
</dbReference>
<dbReference type="OrthoDB" id="6161989at2"/>
<evidence type="ECO:0000256" key="1">
    <source>
        <dbReference type="ARBA" id="ARBA00022737"/>
    </source>
</evidence>
<keyword evidence="4" id="KW-0732">Signal</keyword>
<dbReference type="PANTHER" id="PTHR44314">
    <property type="entry name" value="CILIA- AND FLAGELLA-ASSOCIATED PROTEIN 70"/>
    <property type="match status" value="1"/>
</dbReference>
<sequence>MPGTCRINPGAPPLPSISSRRILLLASFVLLGACSSNAPSNASAPAGDDAYQRLMKLANDVEARGDRGTAATLYQRAAEQPGAGFEAWQRLGRARLDSGNARGAEQAYQKAVALEPDNPVGLLGLGTAQLRLGYPERAQPLLASATEQLPNEAQAFARLGAAEAQLGNISAMQSAFATARKLAPGDLDARSNLALAYALNGDSDNALREIDGIDRSPTAQLRHQRNALLIQVLAGKRGKPASVQLDDTSPAERQTLIAEARRIAAIEDPAERARALGLSADH</sequence>
<keyword evidence="1" id="KW-0677">Repeat</keyword>
<keyword evidence="6" id="KW-1185">Reference proteome</keyword>
<dbReference type="PROSITE" id="PS51257">
    <property type="entry name" value="PROKAR_LIPOPROTEIN"/>
    <property type="match status" value="1"/>
</dbReference>
<dbReference type="Proteomes" id="UP000292302">
    <property type="component" value="Unassembled WGS sequence"/>
</dbReference>
<feature type="chain" id="PRO_5020994141" evidence="4">
    <location>
        <begin position="39"/>
        <end position="282"/>
    </location>
</feature>
<evidence type="ECO:0000256" key="3">
    <source>
        <dbReference type="PROSITE-ProRule" id="PRU00339"/>
    </source>
</evidence>
<dbReference type="SMART" id="SM00028">
    <property type="entry name" value="TPR"/>
    <property type="match status" value="3"/>
</dbReference>
<dbReference type="Gene3D" id="1.25.40.10">
    <property type="entry name" value="Tetratricopeptide repeat domain"/>
    <property type="match status" value="1"/>
</dbReference>
<dbReference type="InterPro" id="IPR011990">
    <property type="entry name" value="TPR-like_helical_dom_sf"/>
</dbReference>